<gene>
    <name evidence="7" type="ORF">AO440_003390</name>
</gene>
<dbReference type="GO" id="GO:0030659">
    <property type="term" value="C:cytoplasmic vesicle membrane"/>
    <property type="evidence" value="ECO:0007669"/>
    <property type="project" value="UniProtKB-SubCell"/>
</dbReference>
<comment type="subcellular location">
    <subcellularLocation>
        <location evidence="1">Cytoplasmic vesicle membrane</location>
    </subcellularLocation>
</comment>
<dbReference type="PROSITE" id="PS00990">
    <property type="entry name" value="CLAT_ADAPTOR_M_1"/>
    <property type="match status" value="1"/>
</dbReference>
<evidence type="ECO:0000256" key="5">
    <source>
        <dbReference type="ARBA" id="ARBA00023329"/>
    </source>
</evidence>
<feature type="region of interest" description="Disordered" evidence="6">
    <location>
        <begin position="156"/>
        <end position="183"/>
    </location>
</feature>
<dbReference type="OMA" id="WVRYKTI"/>
<dbReference type="SUPFAM" id="SSF64356">
    <property type="entry name" value="SNARE-like"/>
    <property type="match status" value="1"/>
</dbReference>
<dbReference type="InterPro" id="IPR036168">
    <property type="entry name" value="AP2_Mu_C_sf"/>
</dbReference>
<accession>A0A0W0DCF0</accession>
<dbReference type="GO" id="GO:0005802">
    <property type="term" value="C:trans-Golgi network"/>
    <property type="evidence" value="ECO:0007669"/>
    <property type="project" value="EnsemblFungi"/>
</dbReference>
<dbReference type="PROSITE" id="PS51072">
    <property type="entry name" value="MHD"/>
    <property type="match status" value="1"/>
</dbReference>
<evidence type="ECO:0000256" key="6">
    <source>
        <dbReference type="SAM" id="MobiDB-lite"/>
    </source>
</evidence>
<dbReference type="InterPro" id="IPR050431">
    <property type="entry name" value="Adaptor_comp_med_subunit"/>
</dbReference>
<dbReference type="Gene3D" id="3.30.450.60">
    <property type="match status" value="1"/>
</dbReference>
<name>A0A0W0DCF0_CANGB</name>
<dbReference type="InterPro" id="IPR011012">
    <property type="entry name" value="Longin-like_dom_sf"/>
</dbReference>
<dbReference type="VEuPathDB" id="FungiDB:GVI51_K03047"/>
<dbReference type="OrthoDB" id="10259133at2759"/>
<dbReference type="VEuPathDB" id="FungiDB:B1J91_K03223g"/>
<dbReference type="GO" id="GO:0030131">
    <property type="term" value="C:clathrin adaptor complex"/>
    <property type="evidence" value="ECO:0007669"/>
    <property type="project" value="InterPro"/>
</dbReference>
<dbReference type="EMBL" id="LLZZ01000172">
    <property type="protein sequence ID" value="KTA96493.1"/>
    <property type="molecule type" value="Genomic_DNA"/>
</dbReference>
<protein>
    <submittedName>
        <fullName evidence="7">Adaptin medium chain-like protein APM2</fullName>
    </submittedName>
</protein>
<evidence type="ECO:0000256" key="1">
    <source>
        <dbReference type="ARBA" id="ARBA00004156"/>
    </source>
</evidence>
<dbReference type="VEuPathDB" id="FungiDB:CAGL0K03223g"/>
<dbReference type="PhylomeDB" id="A0A0W0DCF0"/>
<dbReference type="PROSITE" id="PS00991">
    <property type="entry name" value="CLAT_ADAPTOR_M_2"/>
    <property type="match status" value="1"/>
</dbReference>
<dbReference type="Pfam" id="PF00928">
    <property type="entry name" value="Adap_comp_sub"/>
    <property type="match status" value="1"/>
</dbReference>
<dbReference type="InterPro" id="IPR022775">
    <property type="entry name" value="AP_mu_sigma_su"/>
</dbReference>
<evidence type="ECO:0000313" key="8">
    <source>
        <dbReference type="Proteomes" id="UP000054886"/>
    </source>
</evidence>
<sequence length="598" mass="69620">MSSSIYIFDETLEPLVSKSVKGLPNVNELGDLFRYHVRQSQNPIIDVYNWRFVYIKRDTLYFVAVVDAADDAIANYLAILTYLEQLYQLFRDYVGVKVLDRNLVLDNTLLVMELIDETLDYGIVQLTEPSIMKDYIRVRVNLPEQRIMLEEIWNTDSDSDSDGNSKRKHKHKSKGDKDKPALGKVPLSKEELDKVLKTSKDKVYKKIKDNINELEKIGKFRGKDEYDDDANENETFINSYIAKTTIMPVSWRAKGIHYAKNEFFLDVIEKLQYLVDLESGMVRRSLIHGQIVCRSYLSGMPKLKMSLNKLLQNDKQFISQVQFHQCVSLDSIEKVIKYAEEHSDELKTLKHTEHNAESEIEFIPPDGDFTLCSYELKRHIRDPPMVKLCSFEITPKWKKYKLKISAAVETHFKPTNSTSKLDVKIPISKVFKDYQIDLKKPIKFKTSNGRVVYNISDDFLLWEIGVIKGGKMHGSKEDISKFDNVATMAAEFGLFNEEEYERERKERETSMNPPPLRTGPKLEDIYKETHEENDGYNSVGQKPKNNLNLLSMDFEIPYCTCSGLKVEYLKIDEDQLQYQSFPWVRYKTINDDEYAYII</sequence>
<evidence type="ECO:0000256" key="3">
    <source>
        <dbReference type="ARBA" id="ARBA00022927"/>
    </source>
</evidence>
<dbReference type="AlphaFoldDB" id="A0A0W0DCF0"/>
<dbReference type="GO" id="GO:0005769">
    <property type="term" value="C:early endosome"/>
    <property type="evidence" value="ECO:0007669"/>
    <property type="project" value="EnsemblFungi"/>
</dbReference>
<dbReference type="VEuPathDB" id="FungiDB:GW608_K03047"/>
<dbReference type="GO" id="GO:0005829">
    <property type="term" value="C:cytosol"/>
    <property type="evidence" value="ECO:0007669"/>
    <property type="project" value="GOC"/>
</dbReference>
<keyword evidence="2" id="KW-0813">Transport</keyword>
<keyword evidence="4" id="KW-0472">Membrane</keyword>
<dbReference type="GO" id="GO:0006896">
    <property type="term" value="P:Golgi to vacuole transport"/>
    <property type="evidence" value="ECO:0007669"/>
    <property type="project" value="EnsemblFungi"/>
</dbReference>
<dbReference type="PANTHER" id="PTHR10529">
    <property type="entry name" value="AP COMPLEX SUBUNIT MU"/>
    <property type="match status" value="1"/>
</dbReference>
<organism evidence="7 8">
    <name type="scientific">Candida glabrata</name>
    <name type="common">Yeast</name>
    <name type="synonym">Torulopsis glabrata</name>
    <dbReference type="NCBI Taxonomy" id="5478"/>
    <lineage>
        <taxon>Eukaryota</taxon>
        <taxon>Fungi</taxon>
        <taxon>Dikarya</taxon>
        <taxon>Ascomycota</taxon>
        <taxon>Saccharomycotina</taxon>
        <taxon>Saccharomycetes</taxon>
        <taxon>Saccharomycetales</taxon>
        <taxon>Saccharomycetaceae</taxon>
        <taxon>Nakaseomyces</taxon>
    </lineage>
</organism>
<evidence type="ECO:0000256" key="2">
    <source>
        <dbReference type="ARBA" id="ARBA00022448"/>
    </source>
</evidence>
<comment type="caution">
    <text evidence="7">The sequence shown here is derived from an EMBL/GenBank/DDBJ whole genome shotgun (WGS) entry which is preliminary data.</text>
</comment>
<dbReference type="InterPro" id="IPR027200">
    <property type="entry name" value="Apm2_N"/>
</dbReference>
<dbReference type="SUPFAM" id="SSF49447">
    <property type="entry name" value="Second domain of Mu2 adaptin subunit (ap50) of ap2 adaptor"/>
    <property type="match status" value="1"/>
</dbReference>
<dbReference type="CDD" id="cd14828">
    <property type="entry name" value="AP_Mu_N"/>
    <property type="match status" value="1"/>
</dbReference>
<dbReference type="InterPro" id="IPR018240">
    <property type="entry name" value="Clathrin_mu_CS"/>
</dbReference>
<dbReference type="InterPro" id="IPR028565">
    <property type="entry name" value="MHD"/>
</dbReference>
<keyword evidence="3" id="KW-0653">Protein transport</keyword>
<keyword evidence="5" id="KW-0968">Cytoplasmic vesicle</keyword>
<dbReference type="Gene3D" id="2.60.40.1170">
    <property type="entry name" value="Mu homology domain, subdomain B"/>
    <property type="match status" value="4"/>
</dbReference>
<reference evidence="7 8" key="1">
    <citation type="submission" date="2015-10" db="EMBL/GenBank/DDBJ databases">
        <title>Draft genomes sequences of Candida glabrata isolates 1A, 1B, 2A, 2B, 3A and 3B.</title>
        <authorList>
            <person name="Haavelsrud O.E."/>
            <person name="Gaustad P."/>
        </authorList>
    </citation>
    <scope>NUCLEOTIDE SEQUENCE [LARGE SCALE GENOMIC DNA]</scope>
    <source>
        <strain evidence="7">910700640</strain>
    </source>
</reference>
<evidence type="ECO:0000313" key="7">
    <source>
        <dbReference type="EMBL" id="KTA96493.1"/>
    </source>
</evidence>
<dbReference type="GO" id="GO:0006886">
    <property type="term" value="P:intracellular protein transport"/>
    <property type="evidence" value="ECO:0007669"/>
    <property type="project" value="InterPro"/>
</dbReference>
<dbReference type="GO" id="GO:0048203">
    <property type="term" value="P:vesicle targeting, trans-Golgi to endosome"/>
    <property type="evidence" value="ECO:0007669"/>
    <property type="project" value="EnsemblFungi"/>
</dbReference>
<evidence type="ECO:0000256" key="4">
    <source>
        <dbReference type="ARBA" id="ARBA00023136"/>
    </source>
</evidence>
<proteinExistence type="predicted"/>
<dbReference type="Proteomes" id="UP000054886">
    <property type="component" value="Unassembled WGS sequence"/>
</dbReference>
<dbReference type="Pfam" id="PF01217">
    <property type="entry name" value="Clat_adaptor_s"/>
    <property type="match status" value="1"/>
</dbReference>
<dbReference type="VEuPathDB" id="FungiDB:GWK60_K03069"/>